<protein>
    <submittedName>
        <fullName evidence="1">Uncharacterized protein</fullName>
    </submittedName>
</protein>
<sequence>MDEKIKKLEKENEELKKVLFKITNLYGNPTNPQDGCIIAREAKDIACRALNK</sequence>
<dbReference type="Proteomes" id="UP000014018">
    <property type="component" value="Unassembled WGS sequence"/>
</dbReference>
<reference evidence="1 2" key="1">
    <citation type="submission" date="2012-12" db="EMBL/GenBank/DDBJ databases">
        <title>The Genome Sequence of Bacillus cereus VD133.</title>
        <authorList>
            <consortium name="The Broad Institute Genome Sequencing Platform"/>
            <consortium name="The Broad Institute Genome Sequencing Center for Infectious Disease"/>
            <person name="Feldgarden M."/>
            <person name="Van der Auwera G.A."/>
            <person name="Mahillon J."/>
            <person name="Duprez V."/>
            <person name="Timmery S."/>
            <person name="Mattelet C."/>
            <person name="Dierick K."/>
            <person name="Sun M."/>
            <person name="Yu Z."/>
            <person name="Zhu L."/>
            <person name="Hu X."/>
            <person name="Shank E.B."/>
            <person name="Swiecicka I."/>
            <person name="Hansen B.M."/>
            <person name="Andrup L."/>
            <person name="Walker B."/>
            <person name="Young S.K."/>
            <person name="Zeng Q."/>
            <person name="Gargeya S."/>
            <person name="Fitzgerald M."/>
            <person name="Haas B."/>
            <person name="Abouelleil A."/>
            <person name="Alvarado L."/>
            <person name="Arachchi H.M."/>
            <person name="Berlin A.M."/>
            <person name="Chapman S.B."/>
            <person name="Dewar J."/>
            <person name="Goldberg J."/>
            <person name="Griggs A."/>
            <person name="Gujja S."/>
            <person name="Hansen M."/>
            <person name="Howarth C."/>
            <person name="Imamovic A."/>
            <person name="Larimer J."/>
            <person name="McCowan C."/>
            <person name="Murphy C."/>
            <person name="Neiman D."/>
            <person name="Pearson M."/>
            <person name="Priest M."/>
            <person name="Roberts A."/>
            <person name="Saif S."/>
            <person name="Shea T."/>
            <person name="Sisk P."/>
            <person name="Sykes S."/>
            <person name="Wortman J."/>
            <person name="Nusbaum C."/>
            <person name="Birren B."/>
        </authorList>
    </citation>
    <scope>NUCLEOTIDE SEQUENCE [LARGE SCALE GENOMIC DNA]</scope>
    <source>
        <strain evidence="1 2">VD133</strain>
    </source>
</reference>
<dbReference type="RefSeq" id="WP_016111481.1">
    <property type="nucleotide sequence ID" value="NZ_KB976191.1"/>
</dbReference>
<dbReference type="AlphaFoldDB" id="A0A9W5PN78"/>
<evidence type="ECO:0000313" key="1">
    <source>
        <dbReference type="EMBL" id="EOO30768.1"/>
    </source>
</evidence>
<comment type="caution">
    <text evidence="1">The sequence shown here is derived from an EMBL/GenBank/DDBJ whole genome shotgun (WGS) entry which is preliminary data.</text>
</comment>
<accession>A0A9W5PN78</accession>
<proteinExistence type="predicted"/>
<dbReference type="EMBL" id="AHFB01000084">
    <property type="protein sequence ID" value="EOO30768.1"/>
    <property type="molecule type" value="Genomic_DNA"/>
</dbReference>
<gene>
    <name evidence="1" type="ORF">IIU_05085</name>
</gene>
<evidence type="ECO:0000313" key="2">
    <source>
        <dbReference type="Proteomes" id="UP000014018"/>
    </source>
</evidence>
<organism evidence="1 2">
    <name type="scientific">Bacillus cereus VD133</name>
    <dbReference type="NCBI Taxonomy" id="1053233"/>
    <lineage>
        <taxon>Bacteria</taxon>
        <taxon>Bacillati</taxon>
        <taxon>Bacillota</taxon>
        <taxon>Bacilli</taxon>
        <taxon>Bacillales</taxon>
        <taxon>Bacillaceae</taxon>
        <taxon>Bacillus</taxon>
        <taxon>Bacillus cereus group</taxon>
    </lineage>
</organism>
<name>A0A9W5PN78_BACCE</name>